<dbReference type="CDD" id="cd06583">
    <property type="entry name" value="PGRP"/>
    <property type="match status" value="1"/>
</dbReference>
<proteinExistence type="inferred from homology"/>
<dbReference type="OrthoDB" id="7932821at2"/>
<dbReference type="InterPro" id="IPR002477">
    <property type="entry name" value="Peptidoglycan-bd-like"/>
</dbReference>
<comment type="caution">
    <text evidence="4">The sequence shown here is derived from an EMBL/GenBank/DDBJ whole genome shotgun (WGS) entry which is preliminary data.</text>
</comment>
<dbReference type="Gene3D" id="3.40.80.10">
    <property type="entry name" value="Peptidoglycan recognition protein-like"/>
    <property type="match status" value="1"/>
</dbReference>
<gene>
    <name evidence="4" type="ORF">D1012_10420</name>
</gene>
<dbReference type="SUPFAM" id="SSF55846">
    <property type="entry name" value="N-acetylmuramoyl-L-alanine amidase-like"/>
    <property type="match status" value="1"/>
</dbReference>
<evidence type="ECO:0000313" key="5">
    <source>
        <dbReference type="Proteomes" id="UP000284547"/>
    </source>
</evidence>
<dbReference type="Gene3D" id="1.10.101.10">
    <property type="entry name" value="PGBD-like superfamily/PGBD"/>
    <property type="match status" value="1"/>
</dbReference>
<name>A0A411Z216_9RHOB</name>
<dbReference type="RefSeq" id="WP_118151883.1">
    <property type="nucleotide sequence ID" value="NZ_QWEY01000005.1"/>
</dbReference>
<evidence type="ECO:0000313" key="4">
    <source>
        <dbReference type="EMBL" id="RGP37080.1"/>
    </source>
</evidence>
<evidence type="ECO:0000256" key="1">
    <source>
        <dbReference type="ARBA" id="ARBA00007553"/>
    </source>
</evidence>
<dbReference type="EMBL" id="QWEY01000005">
    <property type="protein sequence ID" value="RGP37080.1"/>
    <property type="molecule type" value="Genomic_DNA"/>
</dbReference>
<accession>A0A411Z216</accession>
<evidence type="ECO:0000259" key="3">
    <source>
        <dbReference type="SMART" id="SM00701"/>
    </source>
</evidence>
<evidence type="ECO:0000259" key="2">
    <source>
        <dbReference type="SMART" id="SM00644"/>
    </source>
</evidence>
<dbReference type="Pfam" id="PF01510">
    <property type="entry name" value="Amidase_2"/>
    <property type="match status" value="1"/>
</dbReference>
<dbReference type="PANTHER" id="PTHR11022:SF41">
    <property type="entry name" value="PEPTIDOGLYCAN-RECOGNITION PROTEIN LC-RELATED"/>
    <property type="match status" value="1"/>
</dbReference>
<protein>
    <recommendedName>
        <fullName evidence="6">N-acetylmuramoyl-L-alanine amidase</fullName>
    </recommendedName>
</protein>
<dbReference type="Pfam" id="PF01471">
    <property type="entry name" value="PG_binding_1"/>
    <property type="match status" value="1"/>
</dbReference>
<dbReference type="GO" id="GO:0009253">
    <property type="term" value="P:peptidoglycan catabolic process"/>
    <property type="evidence" value="ECO:0007669"/>
    <property type="project" value="InterPro"/>
</dbReference>
<dbReference type="InterPro" id="IPR036365">
    <property type="entry name" value="PGBD-like_sf"/>
</dbReference>
<dbReference type="SMART" id="SM00701">
    <property type="entry name" value="PGRP"/>
    <property type="match status" value="1"/>
</dbReference>
<comment type="similarity">
    <text evidence="1">Belongs to the N-acetylmuramoyl-L-alanine amidase 2 family.</text>
</comment>
<dbReference type="SMART" id="SM00644">
    <property type="entry name" value="Ami_2"/>
    <property type="match status" value="1"/>
</dbReference>
<dbReference type="GO" id="GO:0008745">
    <property type="term" value="F:N-acetylmuramoyl-L-alanine amidase activity"/>
    <property type="evidence" value="ECO:0007669"/>
    <property type="project" value="InterPro"/>
</dbReference>
<dbReference type="PANTHER" id="PTHR11022">
    <property type="entry name" value="PEPTIDOGLYCAN RECOGNITION PROTEIN"/>
    <property type="match status" value="1"/>
</dbReference>
<dbReference type="AlphaFoldDB" id="A0A411Z216"/>
<dbReference type="SUPFAM" id="SSF47090">
    <property type="entry name" value="PGBD-like"/>
    <property type="match status" value="1"/>
</dbReference>
<keyword evidence="5" id="KW-1185">Reference proteome</keyword>
<dbReference type="GO" id="GO:0008270">
    <property type="term" value="F:zinc ion binding"/>
    <property type="evidence" value="ECO:0007669"/>
    <property type="project" value="InterPro"/>
</dbReference>
<dbReference type="InterPro" id="IPR015510">
    <property type="entry name" value="PGRP"/>
</dbReference>
<dbReference type="Proteomes" id="UP000284547">
    <property type="component" value="Unassembled WGS sequence"/>
</dbReference>
<feature type="domain" description="N-acetylmuramoyl-L-alanine amidase" evidence="2">
    <location>
        <begin position="60"/>
        <end position="201"/>
    </location>
</feature>
<dbReference type="InterPro" id="IPR006619">
    <property type="entry name" value="PGRP_domain_met/bac"/>
</dbReference>
<sequence>MTEQIDALKALQMALARLGYYTGAIDGLFGPRTDASLKAVAAEGGAIRNLKPAVAVPGEPMIFQGSARYPVDEIVIHCAATAPEWMRGQPLTAKRKEIDRWHREERGWRKIGYHHLIDRDGAILPGRAETEIGAGVEDHNRGVIHICLIGGAGSSATDPFERNFTTAQDRALRGLIEAIRAETAITRITGHNDHAAKACPGFVVRNWINRA</sequence>
<dbReference type="InterPro" id="IPR036366">
    <property type="entry name" value="PGBDSf"/>
</dbReference>
<evidence type="ECO:0008006" key="6">
    <source>
        <dbReference type="Google" id="ProtNLM"/>
    </source>
</evidence>
<reference evidence="4 5" key="1">
    <citation type="submission" date="2018-08" db="EMBL/GenBank/DDBJ databases">
        <title>Flavobacterium tibetense sp. nov., isolated from a wetland YonghuCo on Tibetan Plateau.</title>
        <authorList>
            <person name="Phurbu D."/>
            <person name="Lu H."/>
            <person name="Xing P."/>
        </authorList>
    </citation>
    <scope>NUCLEOTIDE SEQUENCE [LARGE SCALE GENOMIC DNA]</scope>
    <source>
        <strain evidence="4 5">DJC</strain>
    </source>
</reference>
<dbReference type="InterPro" id="IPR002502">
    <property type="entry name" value="Amidase_domain"/>
</dbReference>
<organism evidence="4 5">
    <name type="scientific">Pseudotabrizicola alkalilacus</name>
    <dbReference type="NCBI Taxonomy" id="2305252"/>
    <lineage>
        <taxon>Bacteria</taxon>
        <taxon>Pseudomonadati</taxon>
        <taxon>Pseudomonadota</taxon>
        <taxon>Alphaproteobacteria</taxon>
        <taxon>Rhodobacterales</taxon>
        <taxon>Paracoccaceae</taxon>
        <taxon>Pseudotabrizicola</taxon>
    </lineage>
</organism>
<dbReference type="InterPro" id="IPR036505">
    <property type="entry name" value="Amidase/PGRP_sf"/>
</dbReference>
<feature type="domain" description="Peptidoglycan recognition protein family" evidence="3">
    <location>
        <begin position="45"/>
        <end position="195"/>
    </location>
</feature>